<reference evidence="1" key="2">
    <citation type="submission" date="2023-02" db="EMBL/GenBank/DDBJ databases">
        <authorList>
            <person name="Swenson N.G."/>
            <person name="Wegrzyn J.L."/>
            <person name="Mcevoy S.L."/>
        </authorList>
    </citation>
    <scope>NUCLEOTIDE SEQUENCE</scope>
    <source>
        <strain evidence="1">91603</strain>
        <tissue evidence="1">Leaf</tissue>
    </source>
</reference>
<proteinExistence type="predicted"/>
<sequence length="99" mass="11401">MRYRRQRWLHVTVGFAVRLTAGYWLARLTVAVYGGTDAYETMRQQAAACAQQYQIDIHKLKETVYYGLCCAAKIRSFTFNLLIVSSVVPLFNRFSLNSL</sequence>
<accession>A0AAD5I5E9</accession>
<gene>
    <name evidence="1" type="ORF">LWI28_003102</name>
</gene>
<dbReference type="Proteomes" id="UP001064489">
    <property type="component" value="Chromosome 11"/>
</dbReference>
<evidence type="ECO:0000313" key="1">
    <source>
        <dbReference type="EMBL" id="KAI9152923.1"/>
    </source>
</evidence>
<name>A0AAD5I5E9_ACENE</name>
<keyword evidence="2" id="KW-1185">Reference proteome</keyword>
<dbReference type="EMBL" id="JAJSOW010000108">
    <property type="protein sequence ID" value="KAI9152923.1"/>
    <property type="molecule type" value="Genomic_DNA"/>
</dbReference>
<comment type="caution">
    <text evidence="1">The sequence shown here is derived from an EMBL/GenBank/DDBJ whole genome shotgun (WGS) entry which is preliminary data.</text>
</comment>
<evidence type="ECO:0000313" key="2">
    <source>
        <dbReference type="Proteomes" id="UP001064489"/>
    </source>
</evidence>
<organism evidence="1 2">
    <name type="scientific">Acer negundo</name>
    <name type="common">Box elder</name>
    <dbReference type="NCBI Taxonomy" id="4023"/>
    <lineage>
        <taxon>Eukaryota</taxon>
        <taxon>Viridiplantae</taxon>
        <taxon>Streptophyta</taxon>
        <taxon>Embryophyta</taxon>
        <taxon>Tracheophyta</taxon>
        <taxon>Spermatophyta</taxon>
        <taxon>Magnoliopsida</taxon>
        <taxon>eudicotyledons</taxon>
        <taxon>Gunneridae</taxon>
        <taxon>Pentapetalae</taxon>
        <taxon>rosids</taxon>
        <taxon>malvids</taxon>
        <taxon>Sapindales</taxon>
        <taxon>Sapindaceae</taxon>
        <taxon>Hippocastanoideae</taxon>
        <taxon>Acereae</taxon>
        <taxon>Acer</taxon>
    </lineage>
</organism>
<reference evidence="1" key="1">
    <citation type="journal article" date="2022" name="Plant J.">
        <title>Strategies of tolerance reflected in two North American maple genomes.</title>
        <authorList>
            <person name="McEvoy S.L."/>
            <person name="Sezen U.U."/>
            <person name="Trouern-Trend A."/>
            <person name="McMahon S.M."/>
            <person name="Schaberg P.G."/>
            <person name="Yang J."/>
            <person name="Wegrzyn J.L."/>
            <person name="Swenson N.G."/>
        </authorList>
    </citation>
    <scope>NUCLEOTIDE SEQUENCE</scope>
    <source>
        <strain evidence="1">91603</strain>
    </source>
</reference>
<dbReference type="AlphaFoldDB" id="A0AAD5I5E9"/>
<protein>
    <submittedName>
        <fullName evidence="1">Uncharacterized protein</fullName>
    </submittedName>
</protein>